<protein>
    <submittedName>
        <fullName evidence="3">Uncharacterized protein</fullName>
    </submittedName>
</protein>
<evidence type="ECO:0000313" key="3">
    <source>
        <dbReference type="EMBL" id="KJE96174.1"/>
    </source>
</evidence>
<feature type="coiled-coil region" evidence="1">
    <location>
        <begin position="707"/>
        <end position="734"/>
    </location>
</feature>
<evidence type="ECO:0000256" key="1">
    <source>
        <dbReference type="SAM" id="Coils"/>
    </source>
</evidence>
<keyword evidence="4" id="KW-1185">Reference proteome</keyword>
<reference evidence="4" key="1">
    <citation type="submission" date="2011-02" db="EMBL/GenBank/DDBJ databases">
        <title>The Genome Sequence of Capsaspora owczarzaki ATCC 30864.</title>
        <authorList>
            <person name="Russ C."/>
            <person name="Cuomo C."/>
            <person name="Burger G."/>
            <person name="Gray M.W."/>
            <person name="Holland P.W.H."/>
            <person name="King N."/>
            <person name="Lang F.B.F."/>
            <person name="Roger A.J."/>
            <person name="Ruiz-Trillo I."/>
            <person name="Young S.K."/>
            <person name="Zeng Q."/>
            <person name="Gargeya S."/>
            <person name="Alvarado L."/>
            <person name="Berlin A."/>
            <person name="Chapman S.B."/>
            <person name="Chen Z."/>
            <person name="Freedman E."/>
            <person name="Gellesch M."/>
            <person name="Goldberg J."/>
            <person name="Griggs A."/>
            <person name="Gujja S."/>
            <person name="Heilman E."/>
            <person name="Heiman D."/>
            <person name="Howarth C."/>
            <person name="Mehta T."/>
            <person name="Neiman D."/>
            <person name="Pearson M."/>
            <person name="Roberts A."/>
            <person name="Saif S."/>
            <person name="Shea T."/>
            <person name="Shenoy N."/>
            <person name="Sisk P."/>
            <person name="Stolte C."/>
            <person name="Sykes S."/>
            <person name="White J."/>
            <person name="Yandava C."/>
            <person name="Haas B."/>
            <person name="Nusbaum C."/>
            <person name="Birren B."/>
        </authorList>
    </citation>
    <scope>NUCLEOTIDE SEQUENCE</scope>
    <source>
        <strain evidence="4">ATCC 30864</strain>
    </source>
</reference>
<accession>A0A0D2X4J6</accession>
<evidence type="ECO:0000313" key="4">
    <source>
        <dbReference type="Proteomes" id="UP000008743"/>
    </source>
</evidence>
<dbReference type="Proteomes" id="UP000008743">
    <property type="component" value="Unassembled WGS sequence"/>
</dbReference>
<dbReference type="EMBL" id="KE346370">
    <property type="protein sequence ID" value="KJE96174.1"/>
    <property type="molecule type" value="Genomic_DNA"/>
</dbReference>
<feature type="region of interest" description="Disordered" evidence="2">
    <location>
        <begin position="45"/>
        <end position="85"/>
    </location>
</feature>
<feature type="region of interest" description="Disordered" evidence="2">
    <location>
        <begin position="119"/>
        <end position="167"/>
    </location>
</feature>
<feature type="coiled-coil region" evidence="1">
    <location>
        <begin position="304"/>
        <end position="465"/>
    </location>
</feature>
<proteinExistence type="predicted"/>
<organism evidence="3 4">
    <name type="scientific">Capsaspora owczarzaki (strain ATCC 30864)</name>
    <dbReference type="NCBI Taxonomy" id="595528"/>
    <lineage>
        <taxon>Eukaryota</taxon>
        <taxon>Filasterea</taxon>
        <taxon>Capsaspora</taxon>
    </lineage>
</organism>
<feature type="coiled-coil region" evidence="1">
    <location>
        <begin position="516"/>
        <end position="673"/>
    </location>
</feature>
<name>A0A0D2X4J6_CAPO3</name>
<dbReference type="AlphaFoldDB" id="A0A0D2X4J6"/>
<gene>
    <name evidence="3" type="ORF">CAOG_006535</name>
</gene>
<sequence length="765" mass="83411">MSALVETVAFSSDSRTQSDGDSFVTSAAIALEFPAAETAITVANQSGERSEDVAFAQSTEEGSDLNFPRQFENPPTALPANPASPFHAKTAAFDTKQGSPLLVSSPQRSALSALRERSSNLPFGSDTMTAHPMSPPASPRSPLAKTSPTLKGKRGKQDPAVSVLVTRNSVLSPRSANAEASTTMPTRLDIYKLSSASDTEPVAQDMCRPSSDSSSPCAECAAMQSRLAAAEKTRRDQHKLLVTVQEDLINATEDCKAFAVEYTKLQTEATELWEKNSRMTVAIKETTQEMIVLATDNQDKDVAILELETELRHQEAMAEHWRTQFEKFEASVDAGSSAKLAALLQEKSELERAAQAFMAEKFEQDSALLQATLETKTLQQQLDKKAQETLNLLATLETERERFAELLGQAQQEARAANAAAEQALASAAEARNMMEESQKQQLALEMDTTERDQWQQLIETAQQESAKHYQAEEALVAALSDAHQQLYAAQQSHNEAQAKTAAWAQCEVDAAQAVQATLRTRITALEAEVDALTSRNVSLREFADSEQEAAAEMVAELEQTMQAATEETLEATRTADRLTTQLRTEQKQTQELSSQLSSAVSQLETVQQAIQTHAAHEAELVNSLNAMKQEQHELEQTYQSTFELSQTQATQISGLQKELATIQAALASAQSQESTLSTQLAGLTAHLTKYKEAASAKASCHSTTKMQVQQENLKRAEEEVDSLDLMLSSVRSTLAQNRQHIQHVPKLASLLATLNVEPLAEASI</sequence>
<dbReference type="InParanoid" id="A0A0D2X4J6"/>
<dbReference type="OMA" id="VQCEQKN"/>
<dbReference type="PhylomeDB" id="A0A0D2X4J6"/>
<dbReference type="STRING" id="595528.A0A0D2X4J6"/>
<keyword evidence="1" id="KW-0175">Coiled coil</keyword>
<evidence type="ECO:0000256" key="2">
    <source>
        <dbReference type="SAM" id="MobiDB-lite"/>
    </source>
</evidence>